<evidence type="ECO:0000313" key="1">
    <source>
        <dbReference type="EMBL" id="AKJ07045.1"/>
    </source>
</evidence>
<gene>
    <name evidence="1" type="ORF">AA314_08671</name>
    <name evidence="2" type="ORF">ATI61_1119</name>
</gene>
<dbReference type="KEGG" id="age:AA314_08671"/>
<evidence type="ECO:0000313" key="3">
    <source>
        <dbReference type="Proteomes" id="UP000035579"/>
    </source>
</evidence>
<keyword evidence="4" id="KW-1185">Reference proteome</keyword>
<organism evidence="1 3">
    <name type="scientific">Archangium gephyra</name>
    <dbReference type="NCBI Taxonomy" id="48"/>
    <lineage>
        <taxon>Bacteria</taxon>
        <taxon>Pseudomonadati</taxon>
        <taxon>Myxococcota</taxon>
        <taxon>Myxococcia</taxon>
        <taxon>Myxococcales</taxon>
        <taxon>Cystobacterineae</taxon>
        <taxon>Archangiaceae</taxon>
        <taxon>Archangium</taxon>
    </lineage>
</organism>
<reference evidence="1 3" key="1">
    <citation type="submission" date="2015-05" db="EMBL/GenBank/DDBJ databases">
        <title>Genome assembly of Archangium gephyra DSM 2261.</title>
        <authorList>
            <person name="Sharma G."/>
            <person name="Subramanian S."/>
        </authorList>
    </citation>
    <scope>NUCLEOTIDE SEQUENCE [LARGE SCALE GENOMIC DNA]</scope>
    <source>
        <strain evidence="1 3">DSM 2261</strain>
    </source>
</reference>
<dbReference type="EMBL" id="CP011509">
    <property type="protein sequence ID" value="AKJ07045.1"/>
    <property type="molecule type" value="Genomic_DNA"/>
</dbReference>
<dbReference type="Proteomes" id="UP000035579">
    <property type="component" value="Chromosome"/>
</dbReference>
<reference evidence="2 4" key="2">
    <citation type="submission" date="2018-08" db="EMBL/GenBank/DDBJ databases">
        <title>Genomic Encyclopedia of Archaeal and Bacterial Type Strains, Phase II (KMG-II): from individual species to whole genera.</title>
        <authorList>
            <person name="Goeker M."/>
        </authorList>
    </citation>
    <scope>NUCLEOTIDE SEQUENCE [LARGE SCALE GENOMIC DNA]</scope>
    <source>
        <strain evidence="2 4">DSM 2261</strain>
    </source>
</reference>
<dbReference type="EMBL" id="QUMU01000011">
    <property type="protein sequence ID" value="REG26460.1"/>
    <property type="molecule type" value="Genomic_DNA"/>
</dbReference>
<evidence type="ECO:0000313" key="2">
    <source>
        <dbReference type="EMBL" id="REG26460.1"/>
    </source>
</evidence>
<accession>A0AAC8QGJ5</accession>
<dbReference type="AlphaFoldDB" id="A0AAC8QGJ5"/>
<proteinExistence type="predicted"/>
<name>A0AAC8QGJ5_9BACT</name>
<protein>
    <submittedName>
        <fullName evidence="1">Uncharacterized protein</fullName>
    </submittedName>
</protein>
<dbReference type="Proteomes" id="UP000256345">
    <property type="component" value="Unassembled WGS sequence"/>
</dbReference>
<sequence>MGIAERKAASEFEEKTFPKLKKEIDDAAHFDVPVEVDWNTLAVEGYEHLYGEAWPKVYFTPLIGALQTLAIDNLGREMLRSNLKRVVIRNTTGASSGSRMVRFQDGVLTLDHEPVSNVDDVQDRQEAIQNALEAVPEERGSLEDPLGPFLSWKAHGVDAVLAVLQRLAWRQQAGIPLLLPRMTLLLRSGRGVTGILREVLEDRREGRAVLVYVPRESGIPYDDVVIVPVGTIEAISVHDAPAFGSLRRDAPPTPSQLQLRRRLASLEAQLRGLLETSISVELAPDVAVTSSQDLRALGFLADRASEVLEALAKDKIGRAALREGVQRIQLRVGEDSKVSFANHTLELISGRRPVDWSTRAELEQAVQSAL</sequence>
<evidence type="ECO:0000313" key="4">
    <source>
        <dbReference type="Proteomes" id="UP000256345"/>
    </source>
</evidence>
<dbReference type="RefSeq" id="WP_063796928.1">
    <property type="nucleotide sequence ID" value="NZ_CP011509.1"/>
</dbReference>